<feature type="compositionally biased region" description="Gly residues" evidence="1">
    <location>
        <begin position="2461"/>
        <end position="2484"/>
    </location>
</feature>
<feature type="domain" description="Tip attachment protein J HDII-ins2" evidence="3">
    <location>
        <begin position="405"/>
        <end position="520"/>
    </location>
</feature>
<dbReference type="EMBL" id="JADFFK010000001">
    <property type="protein sequence ID" value="MBE9635785.1"/>
    <property type="molecule type" value="Genomic_DNA"/>
</dbReference>
<name>A0ABR9WWV3_9RHOB</name>
<evidence type="ECO:0000256" key="1">
    <source>
        <dbReference type="SAM" id="MobiDB-lite"/>
    </source>
</evidence>
<keyword evidence="2" id="KW-0472">Membrane</keyword>
<evidence type="ECO:0000259" key="3">
    <source>
        <dbReference type="Pfam" id="PF24801"/>
    </source>
</evidence>
<evidence type="ECO:0000313" key="4">
    <source>
        <dbReference type="EMBL" id="MBE9635785.1"/>
    </source>
</evidence>
<dbReference type="PANTHER" id="PTHR12460">
    <property type="entry name" value="CYCLIN-DEPENDENT KINASE INHIBITOR-RELATED PROTEIN"/>
    <property type="match status" value="1"/>
</dbReference>
<evidence type="ECO:0000313" key="5">
    <source>
        <dbReference type="Proteomes" id="UP000607796"/>
    </source>
</evidence>
<keyword evidence="5" id="KW-1185">Reference proteome</keyword>
<sequence length="2638" mass="275677">MLDHLTHADGIEVSIEHHPCARTEWEITRAPIGATVAEIVALSNIDCARFGTFPTVILLRGDRIDVVPLNMWRKVRPKSGTRVEIAFPMGEPGTLALIASAALPHAAAYAATALKLTGMYYALTVAAITVVGALTINALIPPAQQGGTGAGPQNFAITGVANVANRYGSFPYVIGRHRMFPSLTASGYSETVGRSIFYRGRMTFGYGPVALEDLRIGTTPIWEYDGVELEFLNVDRDRTLAAMPQLADLVITRTEEAQTPKAFVAPGSEGYVFAPGGLAKSASLTITPSPLAYYASLDVVVEVSEGGGAWSAVATYPGITGTVTFSAGAFSDGVQRSWRVRIAAATEAPAVPGSALRRKSSEGVTVTAASAVYQAPSAGWRKGSETMRLYAQDVTEDGYSDVPQHNDPVVKYTRLETTSAAIDLTFPQGLYKTRSSGKVSGHGTDFQFEYQSTEGGLGEADWIDLGIDNIHAKATTLFRWTKHISFPAPGEYAIRVTRRWLIDEDPGDVNTATLTAIRSFGDGDLPSHEGVAEVAFRIKASEQLNGQIDSLNAIVQQLAPMWDGSAWTEPQPIRHPAWAFLQALRGPHLRRPVPASRIDLEAFRAWAEQEPHWTCDYVIDTPTQVADVLDVIAASGRAKRTLTDLKWSVIRESAAHPVRQVFTPRNSWGFKAEHRFPREIHGFRVKVRSERLEWQEDEILVLMDGYTRKTASELETLELPGVVVTAESEDEGNAFRLARYHLAAALHRPATYTLQTGWEHLRVTRGDKVRLVHDAALIGVGQGRIKAVGQDGSGSLASITLDDCLYGTSGEFRLTVRTVAGEAIFTATAPADPTTRLWTVASGSGIAAADVTPGDLAIVEEVAQRSAEMLVSAIRPNTEDGAELVLVDAALEVLDADSGVIPPYDPVITEPRDPASVGLPVAPVVISAYSSNLTQLVLPDLSVRPRIAVQLAPFVTGAAAEGVTLQLRWSDAEAEAVWAYGEKVSAGEYTLLTGALEEGESYRVEVSSVGADGKTRGWVSAGVITATMAPPAPPLIAASAAPFEIPDAAGSARRPGILLSWPVPSNKMLRVTWQLRIAATGALVQRGLFAEASEGSVLISDGLVPGVAYQIRPSFVTGASDQRTWADWLDVTAPDVRLERNDLDDALTAELDAATAAANKALADAESADQHATQVQESLDAQVGDLLQGYGTIGDAVGVAEQARDDAQAASTSAAADQVAATQAADAAEQSATNAQGSASAASTSATAAATSSTEAGDSASAALGSANTASTAAGDAETYRDEAAVSASAAGLSSVAAQAAQGVAVSTVALNAHVTDFNEDGTYYTNIIIGDPLTPEGMSGDWTYVDTTEGRAATISVPPLANRHLVPRYLLRNGTGRTYRMRVKARYTGTGALVGPMSLQFRRIKADFTDGGAVGNVSVTFDASGQWQEFVHEWTEVAVSSLTPWIRGFVFAPATYTGSGTLEVVYISVEDVTEELKATNAATAAAGSAEDAAASASGATQAASAASTSETNASTSAGDASTAAGQASSSAAAAAGASNEAAEYSRLAAVTKRAASTRNMIYEPNGDEYAAGANPEFWNGSVTVGAGSPSAAPAGSKSLKMTDGAMVDPVYTGNFKDRRYRFSGWVYTGNQTQGTARFAMRGENLSGTAVAFYTAPATYFDAASTWKFYELDVVVTSDTSWIAPGIDLNGQAAGDLINLWDFRCVDVTEEFNADVSATAAASSATTAASSATTAGQQANTATTQAGLATTKAGEALTYSQAAAASASDADGRAVAAALYQSITARLAGQGVSCLPDPYFSTYGEAGGDWANFANGPSLVGSANDIFPVGKTLQFNRTDFSLNEGVLISQSGGWEGPENEDAYVVEVCFTYIGGTGISGAGILLDWNTTTTEFRASARLEDMINGPLKTGTPMFAQALLKRPAGFTGTFTTHDLWFIANYPNSGLGPNERKHLKLHYMQIRPASVDEIRNLETAATVTEDTQTLATLDGKARATKGIAVVATSGGSTFVSELRQTSYANPDGTGGSAIQLRADTIIADGTLAASKLAVGFGGNLLTNTGFWAGFSDWRTFASGGSGGQTSFQLREPGQTWAGLLYPTLLIYQSGTATDGYADITSDPVYTIDGDSGLGAQVTPDKRYEATIYCSTHRCTGQLRIHWLDEAGNSINYAGPTNIPTAVSDSANPDKWPRHVVRGVAPANAAYARIHIRKLGTLSGTNSYMFIHKPMLCEVPANATEMTPYSPGGSTFIDGATVKTGSLSALAIGADKMNARYLEITEQLALDAAQAGFTMGKTSAADLTNDGIYMGRTDSGGSIGFGFNVGVQSNGAGYPEYLRATEDTGIEIVNAKHYRNLTAASAPILVSTGQTITLPTTATKLNLEIVGGGGGGSAGGNDYNITSGSAHTGKAGTTTTVQLYDGTTLKKTWTAAGGIERTYRRSSRNGTYGDSSLFATGGRDGDWPDGSGQVGSLGSGGGGGGGGSRGGTGGAAGSVTTITGFDISTYTTPKITITVGSGGIGGIGAGGGDGGPGGRGGNGAVRYSVSQEEMIRADVIPLEPTAQGTMSNHGPFPNVVGGSAGLWIISIDSAAADVAFGQVEINDNGGYITGAQNQQVCFVSSKRPVVLTTPHSARTLMYQFFKMGD</sequence>
<dbReference type="PANTHER" id="PTHR12460:SF38">
    <property type="entry name" value="KINETOPLAST-ASSOCIATED PROTEIN-LIKE PROTEIN"/>
    <property type="match status" value="1"/>
</dbReference>
<dbReference type="Pfam" id="PF24801">
    <property type="entry name" value="FNIII-A_GpJ"/>
    <property type="match status" value="1"/>
</dbReference>
<protein>
    <recommendedName>
        <fullName evidence="3">Tip attachment protein J HDII-ins2 domain-containing protein</fullName>
    </recommendedName>
</protein>
<keyword evidence="2" id="KW-1133">Transmembrane helix</keyword>
<dbReference type="NCBIfam" id="NF040662">
    <property type="entry name" value="attach_TipJ_rel"/>
    <property type="match status" value="1"/>
</dbReference>
<gene>
    <name evidence="4" type="ORF">IQ782_02915</name>
</gene>
<evidence type="ECO:0000256" key="2">
    <source>
        <dbReference type="SAM" id="Phobius"/>
    </source>
</evidence>
<feature type="compositionally biased region" description="Polar residues" evidence="1">
    <location>
        <begin position="2437"/>
        <end position="2447"/>
    </location>
</feature>
<organism evidence="4 5">
    <name type="scientific">Salipiger mangrovisoli</name>
    <dbReference type="NCBI Taxonomy" id="2865933"/>
    <lineage>
        <taxon>Bacteria</taxon>
        <taxon>Pseudomonadati</taxon>
        <taxon>Pseudomonadota</taxon>
        <taxon>Alphaproteobacteria</taxon>
        <taxon>Rhodobacterales</taxon>
        <taxon>Roseobacteraceae</taxon>
        <taxon>Salipiger</taxon>
    </lineage>
</organism>
<dbReference type="Gene3D" id="2.60.120.260">
    <property type="entry name" value="Galactose-binding domain-like"/>
    <property type="match status" value="1"/>
</dbReference>
<keyword evidence="2" id="KW-0812">Transmembrane</keyword>
<reference evidence="4 5" key="1">
    <citation type="journal article" date="2021" name="Int. J. Syst. Evol. Microbiol.">
        <title>Salipiger mangrovisoli sp. nov., isolated from mangrove soil and the proposal for the reclassification of Paraphaeobacter pallidus as Salipiger pallidus comb. nov.</title>
        <authorList>
            <person name="Du J."/>
            <person name="Liu Y."/>
            <person name="Pei T."/>
            <person name="Deng M.R."/>
            <person name="Zhu H."/>
        </authorList>
    </citation>
    <scope>NUCLEOTIDE SEQUENCE [LARGE SCALE GENOMIC DNA]</scope>
    <source>
        <strain evidence="4 5">6D45A</strain>
    </source>
</reference>
<comment type="caution">
    <text evidence="4">The sequence shown here is derived from an EMBL/GenBank/DDBJ whole genome shotgun (WGS) entry which is preliminary data.</text>
</comment>
<dbReference type="Proteomes" id="UP000607796">
    <property type="component" value="Unassembled WGS sequence"/>
</dbReference>
<feature type="transmembrane region" description="Helical" evidence="2">
    <location>
        <begin position="120"/>
        <end position="140"/>
    </location>
</feature>
<proteinExistence type="predicted"/>
<dbReference type="InterPro" id="IPR055385">
    <property type="entry name" value="GpJ_HDII-ins2"/>
</dbReference>
<accession>A0ABR9WWV3</accession>
<feature type="region of interest" description="Disordered" evidence="1">
    <location>
        <begin position="2433"/>
        <end position="2484"/>
    </location>
</feature>